<accession>A0A099NVN0</accession>
<reference evidence="2" key="1">
    <citation type="journal article" date="2014" name="Microb. Cell Fact.">
        <title>Exploiting Issatchenkia orientalis SD108 for succinic acid production.</title>
        <authorList>
            <person name="Xiao H."/>
            <person name="Shao Z."/>
            <person name="Jiang Y."/>
            <person name="Dole S."/>
            <person name="Zhao H."/>
        </authorList>
    </citation>
    <scope>NUCLEOTIDE SEQUENCE [LARGE SCALE GENOMIC DNA]</scope>
    <source>
        <strain evidence="2">SD108</strain>
    </source>
</reference>
<dbReference type="Proteomes" id="UP000029867">
    <property type="component" value="Unassembled WGS sequence"/>
</dbReference>
<comment type="caution">
    <text evidence="1">The sequence shown here is derived from an EMBL/GenBank/DDBJ whole genome shotgun (WGS) entry which is preliminary data.</text>
</comment>
<dbReference type="EMBL" id="JQFK01000189">
    <property type="protein sequence ID" value="KGK36024.1"/>
    <property type="molecule type" value="Genomic_DNA"/>
</dbReference>
<sequence>MELKMLWITKRLASVFVKKVRVLRTRIDKARNQQYAMLE</sequence>
<dbReference type="HOGENOM" id="CLU_3320169_0_0_1"/>
<proteinExistence type="predicted"/>
<organism evidence="1 2">
    <name type="scientific">Pichia kudriavzevii</name>
    <name type="common">Yeast</name>
    <name type="synonym">Issatchenkia orientalis</name>
    <dbReference type="NCBI Taxonomy" id="4909"/>
    <lineage>
        <taxon>Eukaryota</taxon>
        <taxon>Fungi</taxon>
        <taxon>Dikarya</taxon>
        <taxon>Ascomycota</taxon>
        <taxon>Saccharomycotina</taxon>
        <taxon>Pichiomycetes</taxon>
        <taxon>Pichiales</taxon>
        <taxon>Pichiaceae</taxon>
        <taxon>Pichia</taxon>
    </lineage>
</organism>
<evidence type="ECO:0000313" key="1">
    <source>
        <dbReference type="EMBL" id="KGK36024.1"/>
    </source>
</evidence>
<evidence type="ECO:0000313" key="2">
    <source>
        <dbReference type="Proteomes" id="UP000029867"/>
    </source>
</evidence>
<protein>
    <submittedName>
        <fullName evidence="1">Uncharacterized protein</fullName>
    </submittedName>
</protein>
<name>A0A099NVN0_PICKU</name>
<gene>
    <name evidence="1" type="ORF">JL09_g4826</name>
</gene>
<dbReference type="AlphaFoldDB" id="A0A099NVN0"/>